<dbReference type="InterPro" id="IPR032675">
    <property type="entry name" value="LRR_dom_sf"/>
</dbReference>
<protein>
    <submittedName>
        <fullName evidence="13">Uncharacterized protein</fullName>
    </submittedName>
</protein>
<dbReference type="PANTHER" id="PTHR48059:SF30">
    <property type="entry name" value="OS06G0587000 PROTEIN"/>
    <property type="match status" value="1"/>
</dbReference>
<dbReference type="AlphaFoldDB" id="A0A8T2RGU3"/>
<feature type="signal peptide" evidence="12">
    <location>
        <begin position="1"/>
        <end position="23"/>
    </location>
</feature>
<gene>
    <name evidence="13" type="ORF">KP509_27G029700</name>
</gene>
<dbReference type="Pfam" id="PF00560">
    <property type="entry name" value="LRR_1"/>
    <property type="match status" value="1"/>
</dbReference>
<keyword evidence="8 11" id="KW-0472">Membrane</keyword>
<feature type="chain" id="PRO_5035761082" evidence="12">
    <location>
        <begin position="24"/>
        <end position="478"/>
    </location>
</feature>
<evidence type="ECO:0000256" key="1">
    <source>
        <dbReference type="ARBA" id="ARBA00004251"/>
    </source>
</evidence>
<organism evidence="13 14">
    <name type="scientific">Ceratopteris richardii</name>
    <name type="common">Triangle waterfern</name>
    <dbReference type="NCBI Taxonomy" id="49495"/>
    <lineage>
        <taxon>Eukaryota</taxon>
        <taxon>Viridiplantae</taxon>
        <taxon>Streptophyta</taxon>
        <taxon>Embryophyta</taxon>
        <taxon>Tracheophyta</taxon>
        <taxon>Polypodiopsida</taxon>
        <taxon>Polypodiidae</taxon>
        <taxon>Polypodiales</taxon>
        <taxon>Pteridineae</taxon>
        <taxon>Pteridaceae</taxon>
        <taxon>Parkerioideae</taxon>
        <taxon>Ceratopteris</taxon>
    </lineage>
</organism>
<keyword evidence="4 11" id="KW-0812">Transmembrane</keyword>
<dbReference type="InterPro" id="IPR003591">
    <property type="entry name" value="Leu-rich_rpt_typical-subtyp"/>
</dbReference>
<dbReference type="Proteomes" id="UP000825935">
    <property type="component" value="Chromosome 27"/>
</dbReference>
<dbReference type="InterPro" id="IPR051848">
    <property type="entry name" value="PGIP"/>
</dbReference>
<evidence type="ECO:0000256" key="5">
    <source>
        <dbReference type="ARBA" id="ARBA00022729"/>
    </source>
</evidence>
<keyword evidence="7 11" id="KW-1133">Transmembrane helix</keyword>
<keyword evidence="14" id="KW-1185">Reference proteome</keyword>
<dbReference type="GO" id="GO:0005886">
    <property type="term" value="C:plasma membrane"/>
    <property type="evidence" value="ECO:0007669"/>
    <property type="project" value="UniProtKB-SubCell"/>
</dbReference>
<evidence type="ECO:0000313" key="13">
    <source>
        <dbReference type="EMBL" id="KAH7295034.1"/>
    </source>
</evidence>
<keyword evidence="9" id="KW-0675">Receptor</keyword>
<dbReference type="PANTHER" id="PTHR48059">
    <property type="entry name" value="POLYGALACTURONASE INHIBITOR 1"/>
    <property type="match status" value="1"/>
</dbReference>
<evidence type="ECO:0000256" key="2">
    <source>
        <dbReference type="ARBA" id="ARBA00022475"/>
    </source>
</evidence>
<evidence type="ECO:0000256" key="6">
    <source>
        <dbReference type="ARBA" id="ARBA00022737"/>
    </source>
</evidence>
<evidence type="ECO:0000313" key="14">
    <source>
        <dbReference type="Proteomes" id="UP000825935"/>
    </source>
</evidence>
<evidence type="ECO:0000256" key="11">
    <source>
        <dbReference type="SAM" id="Phobius"/>
    </source>
</evidence>
<dbReference type="SUPFAM" id="SSF52058">
    <property type="entry name" value="L domain-like"/>
    <property type="match status" value="1"/>
</dbReference>
<evidence type="ECO:0000256" key="4">
    <source>
        <dbReference type="ARBA" id="ARBA00022692"/>
    </source>
</evidence>
<evidence type="ECO:0000256" key="7">
    <source>
        <dbReference type="ARBA" id="ARBA00022989"/>
    </source>
</evidence>
<comment type="subcellular location">
    <subcellularLocation>
        <location evidence="1">Cell membrane</location>
        <topology evidence="1">Single-pass type I membrane protein</topology>
    </subcellularLocation>
</comment>
<keyword evidence="3" id="KW-0433">Leucine-rich repeat</keyword>
<accession>A0A8T2RGU3</accession>
<name>A0A8T2RGU3_CERRI</name>
<reference evidence="13 14" key="1">
    <citation type="submission" date="2021-08" db="EMBL/GenBank/DDBJ databases">
        <title>WGS assembly of Ceratopteris richardii.</title>
        <authorList>
            <person name="Marchant D.B."/>
            <person name="Chen G."/>
            <person name="Jenkins J."/>
            <person name="Shu S."/>
            <person name="Leebens-Mack J."/>
            <person name="Grimwood J."/>
            <person name="Schmutz J."/>
            <person name="Soltis P."/>
            <person name="Soltis D."/>
            <person name="Chen Z.-H."/>
        </authorList>
    </citation>
    <scope>NUCLEOTIDE SEQUENCE [LARGE SCALE GENOMIC DNA]</scope>
    <source>
        <strain evidence="13">Whitten #5841</strain>
        <tissue evidence="13">Leaf</tissue>
    </source>
</reference>
<dbReference type="GO" id="GO:0051606">
    <property type="term" value="P:detection of stimulus"/>
    <property type="evidence" value="ECO:0007669"/>
    <property type="project" value="UniProtKB-ARBA"/>
</dbReference>
<dbReference type="OrthoDB" id="676979at2759"/>
<keyword evidence="5 12" id="KW-0732">Signal</keyword>
<feature type="transmembrane region" description="Helical" evidence="11">
    <location>
        <begin position="458"/>
        <end position="476"/>
    </location>
</feature>
<dbReference type="PRINTS" id="PR00019">
    <property type="entry name" value="LEURICHRPT"/>
</dbReference>
<proteinExistence type="predicted"/>
<keyword evidence="2" id="KW-1003">Cell membrane</keyword>
<dbReference type="FunFam" id="3.80.10.10:FF:000470">
    <property type="entry name" value="LRR receptor-like serine/threonine-protein kinase RPK2"/>
    <property type="match status" value="1"/>
</dbReference>
<dbReference type="OMA" id="SIFFIQC"/>
<evidence type="ECO:0000256" key="3">
    <source>
        <dbReference type="ARBA" id="ARBA00022614"/>
    </source>
</evidence>
<evidence type="ECO:0000256" key="12">
    <source>
        <dbReference type="SAM" id="SignalP"/>
    </source>
</evidence>
<dbReference type="Pfam" id="PF13855">
    <property type="entry name" value="LRR_8"/>
    <property type="match status" value="3"/>
</dbReference>
<dbReference type="SMART" id="SM00369">
    <property type="entry name" value="LRR_TYP"/>
    <property type="match status" value="5"/>
</dbReference>
<evidence type="ECO:0000256" key="9">
    <source>
        <dbReference type="ARBA" id="ARBA00023170"/>
    </source>
</evidence>
<dbReference type="Gene3D" id="3.80.10.10">
    <property type="entry name" value="Ribonuclease Inhibitor"/>
    <property type="match status" value="3"/>
</dbReference>
<dbReference type="FunFam" id="3.80.10.10:FF:000041">
    <property type="entry name" value="LRR receptor-like serine/threonine-protein kinase ERECTA"/>
    <property type="match status" value="2"/>
</dbReference>
<comment type="caution">
    <text evidence="13">The sequence shown here is derived from an EMBL/GenBank/DDBJ whole genome shotgun (WGS) entry which is preliminary data.</text>
</comment>
<evidence type="ECO:0000256" key="8">
    <source>
        <dbReference type="ARBA" id="ARBA00023136"/>
    </source>
</evidence>
<dbReference type="InterPro" id="IPR001611">
    <property type="entry name" value="Leu-rich_rpt"/>
</dbReference>
<keyword evidence="10" id="KW-0325">Glycoprotein</keyword>
<keyword evidence="6" id="KW-0677">Repeat</keyword>
<sequence>MCAVHAGELILLWWLLFSHLASCEQLASQEVMATPAAMMKATELDALFQLIESLLEVPTNFRASHPRLCTQDLLQGMECERGGDKLMHVTRLQFGSGMRKRCKAAATLPSDAIGQLPFLKTLLVSECIMNQRSTIPTKLTSSLQELSLRSNKALVGSIPAELGQLRNLQVLSLAQNDLRGDIPEVLGDLQMLEHLDLSYNMLSGKLPPMLGQLPRLSILDFSGNALQGSIPASFSSLKSLQKLDLSSNQLKGTIPMELGNLANLQFLALSQNGFVGPLPSSLEKLSNLQYFLLDSNPIHGSLPSYISRWTQLRELNLANSYYAGPIPADLGKTLFNVSVINLSNNKLQGTIPPSLENMQHISYLNLSQNLLTGAVPFSERFLQKLGNRLDLHGNPALCIDAASISFSDALLAQQIHPCGSNNKPGQLAAQHLHQGSPSTVSNSARAGVPPSLGFTLTYSLRVLYFLLAYGLFLVFLPY</sequence>
<evidence type="ECO:0000256" key="10">
    <source>
        <dbReference type="ARBA" id="ARBA00023180"/>
    </source>
</evidence>
<dbReference type="EMBL" id="CM035432">
    <property type="protein sequence ID" value="KAH7295034.1"/>
    <property type="molecule type" value="Genomic_DNA"/>
</dbReference>